<comment type="caution">
    <text evidence="2">The sequence shown here is derived from an EMBL/GenBank/DDBJ whole genome shotgun (WGS) entry which is preliminary data.</text>
</comment>
<sequence>MSVSARRRDARREMAQPSQSAVLDGAIPDMDWTVLPLGTQPFRFSAPSGSLAAIALGDVALDAAGTRVVLVPGATGSKEDFTLLMPLLVAAGYFVESFDLAGQYESSAAGPVAGVRYTYELFVADLIAFLEAGPTPAHVFGHSFAGIVAELALLERPDLFASLTLLGAPPQPGQAFRGVRWIGRLSYLIRPRMIAGLLIWGIVTNRGRADPGRLALLRLRFDYTSRRSVDDIMDLMKHVPDLDSRLADSPVPMLVAVGRNDLWPIPLHESFAVRIGAALEVYPDGGHSIGETVPHQLARDFFTLAGSRAGR</sequence>
<evidence type="ECO:0000313" key="3">
    <source>
        <dbReference type="Proteomes" id="UP000321379"/>
    </source>
</evidence>
<evidence type="ECO:0000259" key="1">
    <source>
        <dbReference type="Pfam" id="PF12697"/>
    </source>
</evidence>
<evidence type="ECO:0000313" key="2">
    <source>
        <dbReference type="EMBL" id="TXN32300.1"/>
    </source>
</evidence>
<dbReference type="PANTHER" id="PTHR43798">
    <property type="entry name" value="MONOACYLGLYCEROL LIPASE"/>
    <property type="match status" value="1"/>
</dbReference>
<reference evidence="2 3" key="1">
    <citation type="submission" date="2019-08" db="EMBL/GenBank/DDBJ databases">
        <title>Bacterial whole genome sequence for Glaciihabitans sp. CHu50b-6-2.</title>
        <authorList>
            <person name="Jin L."/>
        </authorList>
    </citation>
    <scope>NUCLEOTIDE SEQUENCE [LARGE SCALE GENOMIC DNA]</scope>
    <source>
        <strain evidence="2 3">CHu50b-6-2</strain>
    </source>
</reference>
<keyword evidence="2" id="KW-0378">Hydrolase</keyword>
<accession>A0A5C8UVE6</accession>
<organism evidence="2 3">
    <name type="scientific">Lacisediminihabitans profunda</name>
    <dbReference type="NCBI Taxonomy" id="2594790"/>
    <lineage>
        <taxon>Bacteria</taxon>
        <taxon>Bacillati</taxon>
        <taxon>Actinomycetota</taxon>
        <taxon>Actinomycetes</taxon>
        <taxon>Micrococcales</taxon>
        <taxon>Microbacteriaceae</taxon>
        <taxon>Lacisediminihabitans</taxon>
    </lineage>
</organism>
<dbReference type="RefSeq" id="WP_147781847.1">
    <property type="nucleotide sequence ID" value="NZ_VRMG01000003.1"/>
</dbReference>
<protein>
    <submittedName>
        <fullName evidence="2">Alpha/beta hydrolase</fullName>
    </submittedName>
</protein>
<dbReference type="GO" id="GO:0016020">
    <property type="term" value="C:membrane"/>
    <property type="evidence" value="ECO:0007669"/>
    <property type="project" value="TreeGrafter"/>
</dbReference>
<name>A0A5C8UVE6_9MICO</name>
<dbReference type="InterPro" id="IPR029058">
    <property type="entry name" value="AB_hydrolase_fold"/>
</dbReference>
<dbReference type="PANTHER" id="PTHR43798:SF33">
    <property type="entry name" value="HYDROLASE, PUTATIVE (AFU_ORTHOLOGUE AFUA_2G14860)-RELATED"/>
    <property type="match status" value="1"/>
</dbReference>
<dbReference type="Pfam" id="PF12697">
    <property type="entry name" value="Abhydrolase_6"/>
    <property type="match status" value="1"/>
</dbReference>
<dbReference type="Gene3D" id="3.40.50.1820">
    <property type="entry name" value="alpha/beta hydrolase"/>
    <property type="match status" value="1"/>
</dbReference>
<dbReference type="Proteomes" id="UP000321379">
    <property type="component" value="Unassembled WGS sequence"/>
</dbReference>
<proteinExistence type="predicted"/>
<dbReference type="InterPro" id="IPR000073">
    <property type="entry name" value="AB_hydrolase_1"/>
</dbReference>
<keyword evidence="3" id="KW-1185">Reference proteome</keyword>
<dbReference type="EMBL" id="VRMG01000003">
    <property type="protein sequence ID" value="TXN32300.1"/>
    <property type="molecule type" value="Genomic_DNA"/>
</dbReference>
<feature type="domain" description="AB hydrolase-1" evidence="1">
    <location>
        <begin position="68"/>
        <end position="299"/>
    </location>
</feature>
<dbReference type="AlphaFoldDB" id="A0A5C8UVE6"/>
<dbReference type="InterPro" id="IPR050266">
    <property type="entry name" value="AB_hydrolase_sf"/>
</dbReference>
<gene>
    <name evidence="2" type="ORF">FVP33_01330</name>
</gene>
<dbReference type="SUPFAM" id="SSF53474">
    <property type="entry name" value="alpha/beta-Hydrolases"/>
    <property type="match status" value="1"/>
</dbReference>
<dbReference type="GO" id="GO:0016787">
    <property type="term" value="F:hydrolase activity"/>
    <property type="evidence" value="ECO:0007669"/>
    <property type="project" value="UniProtKB-KW"/>
</dbReference>